<evidence type="ECO:0000256" key="1">
    <source>
        <dbReference type="SAM" id="Phobius"/>
    </source>
</evidence>
<feature type="transmembrane region" description="Helical" evidence="1">
    <location>
        <begin position="6"/>
        <end position="24"/>
    </location>
</feature>
<reference evidence="2" key="1">
    <citation type="submission" date="2018-10" db="EMBL/GenBank/DDBJ databases">
        <title>Hidden diversity of soil giant viruses.</title>
        <authorList>
            <person name="Schulz F."/>
            <person name="Alteio L."/>
            <person name="Goudeau D."/>
            <person name="Ryan E.M."/>
            <person name="Malmstrom R.R."/>
            <person name="Blanchard J."/>
            <person name="Woyke T."/>
        </authorList>
    </citation>
    <scope>NUCLEOTIDE SEQUENCE</scope>
    <source>
        <strain evidence="2">SMV1</strain>
    </source>
</reference>
<name>A0A3G5AGX6_9VIRU</name>
<organism evidence="2">
    <name type="scientific">Solumvirus sp</name>
    <dbReference type="NCBI Taxonomy" id="2487773"/>
    <lineage>
        <taxon>Viruses</taxon>
        <taxon>Pithoviruses</taxon>
    </lineage>
</organism>
<keyword evidence="1" id="KW-1133">Transmembrane helix</keyword>
<protein>
    <submittedName>
        <fullName evidence="2">Uncharacterized protein</fullName>
    </submittedName>
</protein>
<sequence>MDLLYVILIFALIILVIIIFVYKASSVNNLSSRRTPDVKSENQVQISRAMDSILSGNVVDAADVKSGAGNPSFSYQIPINPPYNTSFNRPFLPVGSGPSRLQTINNAPVIINSVATSIPKMLGGMGPLSLPFPIANIPQQSISQVIPPQVIPLQSTVQALPLQTISQVIPPQVVSLQPTAQTLPPQQPTIVEIKDEPQNIIVASDKSDVAVSEATGCSRSVDFRSASTPIIQRPERKYQPVKVSTPIKINRRTNHKPNSIIDACSFADATLKLFGNGKILRIIDSSRSEKGKNDELEITNFSITRENLLITHIRSAGGHLYSISNKNLYILDMSSYDKKKWLWKKCSWAPSGIIDMGVTHDEKHLWLHRFIEKSVKDDLDGNVGNFGYLYDTSEDEKILGVSTRSPKIYQLPEKVKRVYGNDAETYIDIEHDTCIARLHNGENITIYDQVCEAVLDHNNLVIPIKPKELGKYSGVRLINWEPLYIKS</sequence>
<proteinExistence type="predicted"/>
<keyword evidence="1" id="KW-0472">Membrane</keyword>
<gene>
    <name evidence="2" type="ORF">Solumvirus6_13</name>
</gene>
<keyword evidence="1" id="KW-0812">Transmembrane</keyword>
<accession>A0A3G5AGX6</accession>
<dbReference type="EMBL" id="MK072503">
    <property type="protein sequence ID" value="AYV86378.1"/>
    <property type="molecule type" value="Genomic_DNA"/>
</dbReference>
<evidence type="ECO:0000313" key="2">
    <source>
        <dbReference type="EMBL" id="AYV86378.1"/>
    </source>
</evidence>